<comment type="caution">
    <text evidence="3">The sequence shown here is derived from an EMBL/GenBank/DDBJ whole genome shotgun (WGS) entry which is preliminary data.</text>
</comment>
<keyword evidence="4" id="KW-1185">Reference proteome</keyword>
<keyword evidence="2" id="KW-0472">Membrane</keyword>
<evidence type="ECO:0000256" key="1">
    <source>
        <dbReference type="SAM" id="MobiDB-lite"/>
    </source>
</evidence>
<organism evidence="3 4">
    <name type="scientific">Streptomyces hyaluromycini</name>
    <dbReference type="NCBI Taxonomy" id="1377993"/>
    <lineage>
        <taxon>Bacteria</taxon>
        <taxon>Bacillati</taxon>
        <taxon>Actinomycetota</taxon>
        <taxon>Actinomycetes</taxon>
        <taxon>Kitasatosporales</taxon>
        <taxon>Streptomycetaceae</taxon>
        <taxon>Streptomyces</taxon>
    </lineage>
</organism>
<reference evidence="3 4" key="1">
    <citation type="submission" date="2024-06" db="EMBL/GenBank/DDBJ databases">
        <title>The Natural Products Discovery Center: Release of the First 8490 Sequenced Strains for Exploring Actinobacteria Biosynthetic Diversity.</title>
        <authorList>
            <person name="Kalkreuter E."/>
            <person name="Kautsar S.A."/>
            <person name="Yang D."/>
            <person name="Bader C.D."/>
            <person name="Teijaro C.N."/>
            <person name="Fluegel L."/>
            <person name="Davis C.M."/>
            <person name="Simpson J.R."/>
            <person name="Lauterbach L."/>
            <person name="Steele A.D."/>
            <person name="Gui C."/>
            <person name="Meng S."/>
            <person name="Li G."/>
            <person name="Viehrig K."/>
            <person name="Ye F."/>
            <person name="Su P."/>
            <person name="Kiefer A.F."/>
            <person name="Nichols A."/>
            <person name="Cepeda A.J."/>
            <person name="Yan W."/>
            <person name="Fan B."/>
            <person name="Jiang Y."/>
            <person name="Adhikari A."/>
            <person name="Zheng C.-J."/>
            <person name="Schuster L."/>
            <person name="Cowan T.M."/>
            <person name="Smanski M.J."/>
            <person name="Chevrette M.G."/>
            <person name="De Carvalho L.P.S."/>
            <person name="Shen B."/>
        </authorList>
    </citation>
    <scope>NUCLEOTIDE SEQUENCE [LARGE SCALE GENOMIC DNA]</scope>
    <source>
        <strain evidence="3 4">NPDC000234</strain>
    </source>
</reference>
<sequence>MTHEPEQEDRRDVDGTEPSIPPMPDRPPQAAPEWEAPSEVLAGPGPDREPGAPLRDLWRRQSIRVRAVTVAFVAGALALGGTVAFAAGSGDSGSTTPPAASGAPSAPSSPDGRGPGHGWFGMGGMGGMGVHGEATVKDPDTGKYVVRVWQRGTVQKVDGDQVTVKSDDGTSWTWTVGSDVKVRGDSDALKKDATAFLVGTRGGDGKLTASGALSGDFTGMGHGGMHDRGGPWQRPGDRSPSPSPSGSGATT</sequence>
<evidence type="ECO:0000256" key="2">
    <source>
        <dbReference type="SAM" id="Phobius"/>
    </source>
</evidence>
<feature type="transmembrane region" description="Helical" evidence="2">
    <location>
        <begin position="65"/>
        <end position="87"/>
    </location>
</feature>
<accession>A0ABV1X9U0</accession>
<feature type="compositionally biased region" description="Low complexity" evidence="1">
    <location>
        <begin position="89"/>
        <end position="112"/>
    </location>
</feature>
<dbReference type="Proteomes" id="UP001474181">
    <property type="component" value="Unassembled WGS sequence"/>
</dbReference>
<feature type="region of interest" description="Disordered" evidence="1">
    <location>
        <begin position="217"/>
        <end position="251"/>
    </location>
</feature>
<feature type="compositionally biased region" description="Pro residues" evidence="1">
    <location>
        <begin position="19"/>
        <end position="30"/>
    </location>
</feature>
<evidence type="ECO:0008006" key="5">
    <source>
        <dbReference type="Google" id="ProtNLM"/>
    </source>
</evidence>
<dbReference type="RefSeq" id="WP_350788984.1">
    <property type="nucleotide sequence ID" value="NZ_JBEPEK010000489.1"/>
</dbReference>
<name>A0ABV1X9U0_9ACTN</name>
<evidence type="ECO:0000313" key="3">
    <source>
        <dbReference type="EMBL" id="MER7185803.1"/>
    </source>
</evidence>
<keyword evidence="2" id="KW-1133">Transmembrane helix</keyword>
<evidence type="ECO:0000313" key="4">
    <source>
        <dbReference type="Proteomes" id="UP001474181"/>
    </source>
</evidence>
<feature type="region of interest" description="Disordered" evidence="1">
    <location>
        <begin position="1"/>
        <end position="54"/>
    </location>
</feature>
<dbReference type="EMBL" id="JBEPEK010000489">
    <property type="protein sequence ID" value="MER7185803.1"/>
    <property type="molecule type" value="Genomic_DNA"/>
</dbReference>
<protein>
    <recommendedName>
        <fullName evidence="5">DUF5666 domain-containing protein</fullName>
    </recommendedName>
</protein>
<proteinExistence type="predicted"/>
<keyword evidence="2" id="KW-0812">Transmembrane</keyword>
<feature type="compositionally biased region" description="Gly residues" evidence="1">
    <location>
        <begin position="113"/>
        <end position="124"/>
    </location>
</feature>
<gene>
    <name evidence="3" type="ORF">ABT404_41170</name>
</gene>
<feature type="region of interest" description="Disordered" evidence="1">
    <location>
        <begin position="89"/>
        <end position="124"/>
    </location>
</feature>
<feature type="compositionally biased region" description="Basic and acidic residues" evidence="1">
    <location>
        <begin position="1"/>
        <end position="14"/>
    </location>
</feature>